<feature type="compositionally biased region" description="Basic and acidic residues" evidence="1">
    <location>
        <begin position="1"/>
        <end position="11"/>
    </location>
</feature>
<feature type="region of interest" description="Disordered" evidence="1">
    <location>
        <begin position="216"/>
        <end position="235"/>
    </location>
</feature>
<protein>
    <submittedName>
        <fullName evidence="3">Uncharacterized protein</fullName>
    </submittedName>
</protein>
<comment type="caution">
    <text evidence="3">The sequence shown here is derived from an EMBL/GenBank/DDBJ whole genome shotgun (WGS) entry which is preliminary data.</text>
</comment>
<dbReference type="EMBL" id="QGDD01000001">
    <property type="protein sequence ID" value="PWN04656.1"/>
    <property type="molecule type" value="Genomic_DNA"/>
</dbReference>
<accession>A0A316TY23</accession>
<evidence type="ECO:0000256" key="1">
    <source>
        <dbReference type="SAM" id="MobiDB-lite"/>
    </source>
</evidence>
<reference evidence="3 4" key="1">
    <citation type="submission" date="2018-05" db="EMBL/GenBank/DDBJ databases">
        <title>Nocardioides silvaticus genome.</title>
        <authorList>
            <person name="Li C."/>
            <person name="Wang G."/>
        </authorList>
    </citation>
    <scope>NUCLEOTIDE SEQUENCE [LARGE SCALE GENOMIC DNA]</scope>
    <source>
        <strain evidence="3 4">CCTCC AB 2018079</strain>
    </source>
</reference>
<feature type="region of interest" description="Disordered" evidence="1">
    <location>
        <begin position="1"/>
        <end position="33"/>
    </location>
</feature>
<feature type="transmembrane region" description="Helical" evidence="2">
    <location>
        <begin position="40"/>
        <end position="61"/>
    </location>
</feature>
<keyword evidence="2" id="KW-0472">Membrane</keyword>
<keyword evidence="4" id="KW-1185">Reference proteome</keyword>
<proteinExistence type="predicted"/>
<evidence type="ECO:0000313" key="4">
    <source>
        <dbReference type="Proteomes" id="UP000245507"/>
    </source>
</evidence>
<dbReference type="RefSeq" id="WP_109692160.1">
    <property type="nucleotide sequence ID" value="NZ_QGDD01000001.1"/>
</dbReference>
<dbReference type="OrthoDB" id="3781892at2"/>
<keyword evidence="2" id="KW-1133">Transmembrane helix</keyword>
<keyword evidence="2" id="KW-0812">Transmembrane</keyword>
<gene>
    <name evidence="3" type="ORF">DJ010_03275</name>
</gene>
<dbReference type="AlphaFoldDB" id="A0A316TY23"/>
<evidence type="ECO:0000313" key="3">
    <source>
        <dbReference type="EMBL" id="PWN04656.1"/>
    </source>
</evidence>
<organism evidence="3 4">
    <name type="scientific">Nocardioides silvaticus</name>
    <dbReference type="NCBI Taxonomy" id="2201891"/>
    <lineage>
        <taxon>Bacteria</taxon>
        <taxon>Bacillati</taxon>
        <taxon>Actinomycetota</taxon>
        <taxon>Actinomycetes</taxon>
        <taxon>Propionibacteriales</taxon>
        <taxon>Nocardioidaceae</taxon>
        <taxon>Nocardioides</taxon>
    </lineage>
</organism>
<dbReference type="Proteomes" id="UP000245507">
    <property type="component" value="Unassembled WGS sequence"/>
</dbReference>
<name>A0A316TY23_9ACTN</name>
<feature type="region of interest" description="Disordered" evidence="1">
    <location>
        <begin position="92"/>
        <end position="111"/>
    </location>
</feature>
<evidence type="ECO:0000256" key="2">
    <source>
        <dbReference type="SAM" id="Phobius"/>
    </source>
</evidence>
<sequence length="345" mass="35741">MTDEQWLREGLADAVPEPPANPDRARSAERLARRRRRTTTLAVLGTAGAVAAVSVLGVTLLSGDDDPDSANDPTSEAPAFVVECPPIEVDKGGFAQGSELDQPDPGAADAVPQDATSARLCQGPGSAIDVPDEALVRGVDDLVAAVNGLVVAPEDQFCTQELGPGFRIAFGYDDRSTFVVSGQLYGCRTVVVGSTYRNGADAARAAVLDLLADQRQAEGGSSENGAPSAPTCSYDEPAQPADYEVAFTAAVLCIDDGNGTQLSSEIDAADLELLVADMKTNQTDGVLRCGVEPPWPTIVGTDDTGTAIAIPSECGTAFWRLPNGRAWAPSKDAVAILDGLVEAAQ</sequence>